<organism evidence="1">
    <name type="scientific">Solanum chacoense</name>
    <name type="common">Chaco potato</name>
    <dbReference type="NCBI Taxonomy" id="4108"/>
    <lineage>
        <taxon>Eukaryota</taxon>
        <taxon>Viridiplantae</taxon>
        <taxon>Streptophyta</taxon>
        <taxon>Embryophyta</taxon>
        <taxon>Tracheophyta</taxon>
        <taxon>Spermatophyta</taxon>
        <taxon>Magnoliopsida</taxon>
        <taxon>eudicotyledons</taxon>
        <taxon>Gunneridae</taxon>
        <taxon>Pentapetalae</taxon>
        <taxon>asterids</taxon>
        <taxon>lamiids</taxon>
        <taxon>Solanales</taxon>
        <taxon>Solanaceae</taxon>
        <taxon>Solanoideae</taxon>
        <taxon>Solaneae</taxon>
        <taxon>Solanum</taxon>
    </lineage>
</organism>
<proteinExistence type="predicted"/>
<dbReference type="EMBL" id="GEDG01002280">
    <property type="protein sequence ID" value="JAP36112.1"/>
    <property type="molecule type" value="Transcribed_RNA"/>
</dbReference>
<dbReference type="EMBL" id="GEDG01002347">
    <property type="protein sequence ID" value="JAP36046.1"/>
    <property type="molecule type" value="Transcribed_RNA"/>
</dbReference>
<protein>
    <submittedName>
        <fullName evidence="1">Putative ovule protein</fullName>
    </submittedName>
</protein>
<accession>A0A0V0IU61</accession>
<dbReference type="AlphaFoldDB" id="A0A0V0IU61"/>
<evidence type="ECO:0000313" key="1">
    <source>
        <dbReference type="EMBL" id="JAP36046.1"/>
    </source>
</evidence>
<sequence length="77" mass="8796">MENSSLISSQFQRGLLLPTTRRKRYTTLFPLFSLHGYCGFSFQSQLLLLTFFNLFTDIVGSFFLDLQNFLTGGAFLA</sequence>
<name>A0A0V0IU61_SOLCH</name>
<reference evidence="1" key="1">
    <citation type="submission" date="2015-12" db="EMBL/GenBank/DDBJ databases">
        <title>Gene expression during late stages of embryo sac development: a critical building block for successful pollen-pistil interactions.</title>
        <authorList>
            <person name="Liu Y."/>
            <person name="Joly V."/>
            <person name="Sabar M."/>
            <person name="Matton D.P."/>
        </authorList>
    </citation>
    <scope>NUCLEOTIDE SEQUENCE</scope>
</reference>